<keyword evidence="2" id="KW-0732">Signal</keyword>
<keyword evidence="5" id="KW-1185">Reference proteome</keyword>
<sequence precursor="true">MASRYKTLLFTFFAFIATTCAIADEPNSPADWDVENYPAPNRQQKIDTDTGTWMNLDVSPDGSQIVFDLLGDLYLMPITGADGTEATGKQYPKNLTGTVAWEMQPRFSPDGGQIAMTSDRTGKNKKAGDNLWIINADGSSPTQVTSETYRLICNPVWSPDGQYLVGRKHFTSRRSLGAGEFWMFHRDAMAAGATAGVQLTERPNDQKDVNEQVFSPDGRYLYYSQDVTPGDTFEYDKNSHQGIYAIKRLDLVEGETETLIRGPGGACRPTPSPDGKTLAFVRRVGVKTGLHLFDLQSGEIRLVYDDLERDMQEAWAIHGVYSAFDFTPDGRSIVIWAKGKIRRIDLESGDAETIPFRIRDTRTVKPAVRHKIPVGQDEFDVKMLRDVCVSPTGDRVAYQALGYIYLKSLPDGKPIRLTSQTHHFEFCPQFSRDGHYIVYTTWNDRELGTIRIASTDPSANENWIVTDTPGHYTNPTFSPDGKQIVYERGGGGHLRSPLWSREQGVYRIGWRDGVAERITESGSDPQFAASGDRVFLTRRGGGKESDNVTLFSVDLAGLNARDHYTSDWATEMQVSPDGKSLALIERFHVYVTPFVHAPSAIKVGPGGKGLPIAKVSEEAGDFVHFSGDGSALHWSLGAELSTCDVSDAMDKIAGSKEESDADTNEASAAINSISIGFKHPHDQPGETRALVGGRIVTMGKAGVIENGVVVVRGNRIVAVGPRDEVEIPDDAIKTNLNGQVVLPGLIDTHAHGAQATRGITPQQNWIDYARLAFGVTTIHDPSNDTHSIFAASEMTKAGVIVGPRTFSTGKILYGATGSYKAEIESLADAEFHLKRMKAVGAFSVKSYNQPRRDQRQQVLAAARKLDMLVVPEGGSTFMHNMTMIVDGHTGIEHTLPVQTAYDDVMDLWRGTGVGYTPTLNVAYGGLSGERYWYAIDDLWLHTRLKTFIPPHVLNPRARRREKAPLEDYNHIKVAEIARQVVEQGGLVQAGGHGQLPGLCTHWEMWSFVQGGMTPMQALTCGTLNGAKYLGLDDDLGSIEVGKLADLIVIRRGADPIKQIRDSEKIQFVMANGHLFEADRMNRIGDNAPRGEFFWENNAGAGVLATASEAVGCSCHRGR</sequence>
<dbReference type="Gene3D" id="2.30.40.10">
    <property type="entry name" value="Urease, subunit C, domain 1"/>
    <property type="match status" value="1"/>
</dbReference>
<comment type="similarity">
    <text evidence="1">Belongs to the TolB family.</text>
</comment>
<dbReference type="RefSeq" id="WP_147867535.1">
    <property type="nucleotide sequence ID" value="NZ_CP036264.1"/>
</dbReference>
<dbReference type="InterPro" id="IPR032466">
    <property type="entry name" value="Metal_Hydrolase"/>
</dbReference>
<evidence type="ECO:0000313" key="5">
    <source>
        <dbReference type="Proteomes" id="UP000321353"/>
    </source>
</evidence>
<dbReference type="Gene3D" id="3.30.110.90">
    <property type="entry name" value="Amidohydrolase"/>
    <property type="match status" value="1"/>
</dbReference>
<dbReference type="InterPro" id="IPR011059">
    <property type="entry name" value="Metal-dep_hydrolase_composite"/>
</dbReference>
<dbReference type="PANTHER" id="PTHR36842:SF1">
    <property type="entry name" value="PROTEIN TOLB"/>
    <property type="match status" value="1"/>
</dbReference>
<gene>
    <name evidence="4" type="ORF">Mal15_19880</name>
</gene>
<dbReference type="PANTHER" id="PTHR36842">
    <property type="entry name" value="PROTEIN TOLB HOMOLOG"/>
    <property type="match status" value="1"/>
</dbReference>
<proteinExistence type="inferred from homology"/>
<dbReference type="SUPFAM" id="SSF51338">
    <property type="entry name" value="Composite domain of metallo-dependent hydrolases"/>
    <property type="match status" value="1"/>
</dbReference>
<dbReference type="AlphaFoldDB" id="A0A5B9M9R1"/>
<evidence type="ECO:0000313" key="4">
    <source>
        <dbReference type="EMBL" id="QEF97942.1"/>
    </source>
</evidence>
<dbReference type="SUPFAM" id="SSF82171">
    <property type="entry name" value="DPP6 N-terminal domain-like"/>
    <property type="match status" value="2"/>
</dbReference>
<dbReference type="InterPro" id="IPR011042">
    <property type="entry name" value="6-blade_b-propeller_TolB-like"/>
</dbReference>
<dbReference type="Pfam" id="PF07676">
    <property type="entry name" value="PD40"/>
    <property type="match status" value="4"/>
</dbReference>
<evidence type="ECO:0000256" key="1">
    <source>
        <dbReference type="ARBA" id="ARBA00009820"/>
    </source>
</evidence>
<feature type="domain" description="Amidohydrolase-related" evidence="3">
    <location>
        <begin position="740"/>
        <end position="1073"/>
    </location>
</feature>
<accession>A0A5B9M9R1</accession>
<dbReference type="Gene3D" id="1.20.58.520">
    <property type="entry name" value="Amidohydrolase"/>
    <property type="match status" value="1"/>
</dbReference>
<evidence type="ECO:0000259" key="3">
    <source>
        <dbReference type="Pfam" id="PF01979"/>
    </source>
</evidence>
<dbReference type="Pfam" id="PF01979">
    <property type="entry name" value="Amidohydro_1"/>
    <property type="match status" value="1"/>
</dbReference>
<feature type="signal peptide" evidence="2">
    <location>
        <begin position="1"/>
        <end position="23"/>
    </location>
</feature>
<dbReference type="InterPro" id="IPR006680">
    <property type="entry name" value="Amidohydro-rel"/>
</dbReference>
<name>A0A5B9M9R1_9BACT</name>
<reference evidence="4 5" key="1">
    <citation type="submission" date="2019-02" db="EMBL/GenBank/DDBJ databases">
        <title>Planctomycetal bacteria perform biofilm scaping via a novel small molecule.</title>
        <authorList>
            <person name="Jeske O."/>
            <person name="Boedeker C."/>
            <person name="Wiegand S."/>
            <person name="Breitling P."/>
            <person name="Kallscheuer N."/>
            <person name="Jogler M."/>
            <person name="Rohde M."/>
            <person name="Petersen J."/>
            <person name="Medema M.H."/>
            <person name="Surup F."/>
            <person name="Jogler C."/>
        </authorList>
    </citation>
    <scope>NUCLEOTIDE SEQUENCE [LARGE SCALE GENOMIC DNA]</scope>
    <source>
        <strain evidence="4 5">Mal15</strain>
    </source>
</reference>
<dbReference type="SUPFAM" id="SSF51556">
    <property type="entry name" value="Metallo-dependent hydrolases"/>
    <property type="match status" value="1"/>
</dbReference>
<organism evidence="4 5">
    <name type="scientific">Stieleria maiorica</name>
    <dbReference type="NCBI Taxonomy" id="2795974"/>
    <lineage>
        <taxon>Bacteria</taxon>
        <taxon>Pseudomonadati</taxon>
        <taxon>Planctomycetota</taxon>
        <taxon>Planctomycetia</taxon>
        <taxon>Pirellulales</taxon>
        <taxon>Pirellulaceae</taxon>
        <taxon>Stieleria</taxon>
    </lineage>
</organism>
<dbReference type="KEGG" id="smam:Mal15_19880"/>
<dbReference type="Proteomes" id="UP000321353">
    <property type="component" value="Chromosome"/>
</dbReference>
<dbReference type="InterPro" id="IPR011659">
    <property type="entry name" value="WD40"/>
</dbReference>
<protein>
    <submittedName>
        <fullName evidence="4">Translocation protein TolB</fullName>
    </submittedName>
</protein>
<dbReference type="EMBL" id="CP036264">
    <property type="protein sequence ID" value="QEF97942.1"/>
    <property type="molecule type" value="Genomic_DNA"/>
</dbReference>
<feature type="chain" id="PRO_5022740536" evidence="2">
    <location>
        <begin position="24"/>
        <end position="1118"/>
    </location>
</feature>
<evidence type="ECO:0000256" key="2">
    <source>
        <dbReference type="SAM" id="SignalP"/>
    </source>
</evidence>
<dbReference type="Gene3D" id="2.120.10.30">
    <property type="entry name" value="TolB, C-terminal domain"/>
    <property type="match status" value="3"/>
</dbReference>
<dbReference type="Gene3D" id="3.40.50.10910">
    <property type="entry name" value="Amidohydrolase"/>
    <property type="match status" value="1"/>
</dbReference>
<dbReference type="GO" id="GO:0016810">
    <property type="term" value="F:hydrolase activity, acting on carbon-nitrogen (but not peptide) bonds"/>
    <property type="evidence" value="ECO:0007669"/>
    <property type="project" value="InterPro"/>
</dbReference>